<name>A0A7S1PTP6_ALECA</name>
<dbReference type="PROSITE" id="PS51857">
    <property type="entry name" value="CSD_2"/>
    <property type="match status" value="1"/>
</dbReference>
<dbReference type="Gene3D" id="2.40.50.140">
    <property type="entry name" value="Nucleic acid-binding proteins"/>
    <property type="match status" value="1"/>
</dbReference>
<dbReference type="Pfam" id="PF00313">
    <property type="entry name" value="CSD"/>
    <property type="match status" value="1"/>
</dbReference>
<dbReference type="InterPro" id="IPR001932">
    <property type="entry name" value="PPM-type_phosphatase-like_dom"/>
</dbReference>
<dbReference type="GO" id="GO:0004722">
    <property type="term" value="F:protein serine/threonine phosphatase activity"/>
    <property type="evidence" value="ECO:0007669"/>
    <property type="project" value="InterPro"/>
</dbReference>
<feature type="region of interest" description="Disordered" evidence="1">
    <location>
        <begin position="166"/>
        <end position="231"/>
    </location>
</feature>
<dbReference type="Gene3D" id="3.60.40.10">
    <property type="entry name" value="PPM-type phosphatase domain"/>
    <property type="match status" value="1"/>
</dbReference>
<dbReference type="InterPro" id="IPR012340">
    <property type="entry name" value="NA-bd_OB-fold"/>
</dbReference>
<dbReference type="InterPro" id="IPR015655">
    <property type="entry name" value="PP2C"/>
</dbReference>
<feature type="compositionally biased region" description="Basic residues" evidence="1">
    <location>
        <begin position="29"/>
        <end position="77"/>
    </location>
</feature>
<dbReference type="SUPFAM" id="SSF50249">
    <property type="entry name" value="Nucleic acid-binding proteins"/>
    <property type="match status" value="1"/>
</dbReference>
<evidence type="ECO:0000313" key="4">
    <source>
        <dbReference type="EMBL" id="CAD9101136.1"/>
    </source>
</evidence>
<dbReference type="EMBL" id="HBGE01012560">
    <property type="protein sequence ID" value="CAD9101136.1"/>
    <property type="molecule type" value="Transcribed_RNA"/>
</dbReference>
<dbReference type="CDD" id="cd04458">
    <property type="entry name" value="CSP_CDS"/>
    <property type="match status" value="1"/>
</dbReference>
<sequence length="674" mass="75189">MARSPSRSRSRRRDKRSRSRGRRAERSRSRDRRRSRSRSRERARRRSRSPSSRQKRRSPSKRRGVSRSKSRRPRRRSRTPERVPPTSFPDYEPAPDGSGWYVYKKTSKWKYHPETGLYLHIKSSVYYIQKDGDPKAFRKIEDEDDPIIRKMKQSEEMRKAIQSTEFVQFDESSGGQAAAGSEEDGGPPRPLPPVTVPAPPSEAVTVGPSRPPPPAQRRETEAAGEAKLEGKVREWNTEKGFGFIVPVEKEGEEANRSIFVHLWNVVGSTHSNPINLREGSRVQYKLGEQDGRARAMEVAMLGKDGKPLPVHAGAQTLEEKRKSYYVTADSLGLRVHAESWPGKQLELRDRFTSDEPMDELGVYFGAFDGHGGSQVSEIAAKQLHKNILAQFRQKQVQPASRDEKIKGAVKEAFCQTDKEILGLSERKKFDQQGSTAICALLHGNPKLGTALRLVIAHVGDSRAILCRAGQAVAISEDHKPERLDEKKRIERAGGLVLNVRGAWRIAAPANPRGSSKASRREYQGLAMTRSLGDLCFKQPTQLSVAEPEVKILPISDKDLFLVLATDGIFNVLSNQDVVDCAGKHWDDPEEAAKNIVRTAFQKGSDENLTALVIQFGWADKNTPKYLEKRRQLAAQGVDGGSPTLKPSATATKAAAANDMFADAAVEKDDFDMFG</sequence>
<feature type="compositionally biased region" description="Basic residues" evidence="1">
    <location>
        <begin position="1"/>
        <end position="21"/>
    </location>
</feature>
<dbReference type="InterPro" id="IPR036457">
    <property type="entry name" value="PPM-type-like_dom_sf"/>
</dbReference>
<dbReference type="CDD" id="cd00143">
    <property type="entry name" value="PP2Cc"/>
    <property type="match status" value="1"/>
</dbReference>
<protein>
    <recommendedName>
        <fullName evidence="5">PPM-type phosphatase domain-containing protein</fullName>
    </recommendedName>
</protein>
<accession>A0A7S1PTP6</accession>
<dbReference type="InterPro" id="IPR011129">
    <property type="entry name" value="CSD"/>
</dbReference>
<feature type="compositionally biased region" description="Polar residues" evidence="1">
    <location>
        <begin position="166"/>
        <end position="175"/>
    </location>
</feature>
<dbReference type="InterPro" id="IPR002059">
    <property type="entry name" value="CSP_DNA-bd"/>
</dbReference>
<feature type="region of interest" description="Disordered" evidence="1">
    <location>
        <begin position="1"/>
        <end position="99"/>
    </location>
</feature>
<gene>
    <name evidence="4" type="ORF">ACAT0790_LOCUS7440</name>
</gene>
<evidence type="ECO:0008006" key="5">
    <source>
        <dbReference type="Google" id="ProtNLM"/>
    </source>
</evidence>
<dbReference type="AlphaFoldDB" id="A0A7S1PTP6"/>
<proteinExistence type="predicted"/>
<dbReference type="GO" id="GO:0003676">
    <property type="term" value="F:nucleic acid binding"/>
    <property type="evidence" value="ECO:0007669"/>
    <property type="project" value="InterPro"/>
</dbReference>
<evidence type="ECO:0000256" key="1">
    <source>
        <dbReference type="SAM" id="MobiDB-lite"/>
    </source>
</evidence>
<feature type="domain" description="PPM-type phosphatase" evidence="2">
    <location>
        <begin position="334"/>
        <end position="615"/>
    </location>
</feature>
<dbReference type="SUPFAM" id="SSF81606">
    <property type="entry name" value="PP2C-like"/>
    <property type="match status" value="1"/>
</dbReference>
<evidence type="ECO:0000259" key="3">
    <source>
        <dbReference type="PROSITE" id="PS51857"/>
    </source>
</evidence>
<dbReference type="Pfam" id="PF00481">
    <property type="entry name" value="PP2C"/>
    <property type="match status" value="1"/>
</dbReference>
<evidence type="ECO:0000259" key="2">
    <source>
        <dbReference type="PROSITE" id="PS51746"/>
    </source>
</evidence>
<organism evidence="4">
    <name type="scientific">Alexandrium catenella</name>
    <name type="common">Red tide dinoflagellate</name>
    <name type="synonym">Gonyaulax catenella</name>
    <dbReference type="NCBI Taxonomy" id="2925"/>
    <lineage>
        <taxon>Eukaryota</taxon>
        <taxon>Sar</taxon>
        <taxon>Alveolata</taxon>
        <taxon>Dinophyceae</taxon>
        <taxon>Gonyaulacales</taxon>
        <taxon>Pyrocystaceae</taxon>
        <taxon>Alexandrium</taxon>
    </lineage>
</organism>
<feature type="compositionally biased region" description="Basic and acidic residues" evidence="1">
    <location>
        <begin position="216"/>
        <end position="231"/>
    </location>
</feature>
<dbReference type="SMART" id="SM00357">
    <property type="entry name" value="CSP"/>
    <property type="match status" value="1"/>
</dbReference>
<dbReference type="PANTHER" id="PTHR47992">
    <property type="entry name" value="PROTEIN PHOSPHATASE"/>
    <property type="match status" value="1"/>
</dbReference>
<dbReference type="PROSITE" id="PS51746">
    <property type="entry name" value="PPM_2"/>
    <property type="match status" value="1"/>
</dbReference>
<reference evidence="4" key="1">
    <citation type="submission" date="2021-01" db="EMBL/GenBank/DDBJ databases">
        <authorList>
            <person name="Corre E."/>
            <person name="Pelletier E."/>
            <person name="Niang G."/>
            <person name="Scheremetjew M."/>
            <person name="Finn R."/>
            <person name="Kale V."/>
            <person name="Holt S."/>
            <person name="Cochrane G."/>
            <person name="Meng A."/>
            <person name="Brown T."/>
            <person name="Cohen L."/>
        </authorList>
    </citation>
    <scope>NUCLEOTIDE SEQUENCE</scope>
    <source>
        <strain evidence="4">OF101</strain>
    </source>
</reference>
<feature type="domain" description="CSD" evidence="3">
    <location>
        <begin position="227"/>
        <end position="300"/>
    </location>
</feature>
<dbReference type="SMART" id="SM00332">
    <property type="entry name" value="PP2Cc"/>
    <property type="match status" value="1"/>
</dbReference>
<feature type="compositionally biased region" description="Pro residues" evidence="1">
    <location>
        <begin position="187"/>
        <end position="200"/>
    </location>
</feature>